<dbReference type="GO" id="GO:0005853">
    <property type="term" value="C:eukaryotic translation elongation factor 1 complex"/>
    <property type="evidence" value="ECO:0007669"/>
    <property type="project" value="InterPro"/>
</dbReference>
<sequence length="294" mass="32946">LDKKAKEEIQRLNKEDSKPPFFFTICTSREGAVPAVRDFGSNSVHITLQKMATQDVNSIWLTRKFYEDAEITYYENLAKAALTPLAGEVAKARQRLIESRDTFTSSVESVDTGAIKFIEKKVMEFDKSINAILKQLNALESRVASLEKSGSQPAPAKAPEPKKVEDDDDVDLFGSDSDEESEAAAKIKEERLKAYQAKKSKKPALIAKSNVILDVKPWDDETDMKVMEQNVRKIEADGLLWGASKLVPLAYGIHKLQISCVVEDDKISIDWLTEKLEELDDYVQSVDIAAFNKI</sequence>
<evidence type="ECO:0000313" key="9">
    <source>
        <dbReference type="Proteomes" id="UP001153712"/>
    </source>
</evidence>
<comment type="similarity">
    <text evidence="1 4">Belongs to the EF-1-beta/EF-1-delta family.</text>
</comment>
<name>A0A9N9XMX9_PHYSR</name>
<keyword evidence="2 4" id="KW-0251">Elongation factor</keyword>
<dbReference type="EMBL" id="OU900103">
    <property type="protein sequence ID" value="CAG9855256.1"/>
    <property type="molecule type" value="Genomic_DNA"/>
</dbReference>
<dbReference type="Proteomes" id="UP001153712">
    <property type="component" value="Chromosome 10"/>
</dbReference>
<keyword evidence="9" id="KW-1185">Reference proteome</keyword>
<evidence type="ECO:0008006" key="10">
    <source>
        <dbReference type="Google" id="ProtNLM"/>
    </source>
</evidence>
<dbReference type="SMART" id="SM00888">
    <property type="entry name" value="EF1_GNE"/>
    <property type="match status" value="1"/>
</dbReference>
<dbReference type="CDD" id="cd00292">
    <property type="entry name" value="EF1B"/>
    <property type="match status" value="1"/>
</dbReference>
<dbReference type="FunFam" id="3.30.70.60:FF:000001">
    <property type="entry name" value="Elongation factor 1-beta 1 like"/>
    <property type="match status" value="1"/>
</dbReference>
<dbReference type="InterPro" id="IPR014717">
    <property type="entry name" value="Transl_elong_EF1B/ribsomal_bS6"/>
</dbReference>
<accession>A0A9N9XMX9</accession>
<organism evidence="8 9">
    <name type="scientific">Phyllotreta striolata</name>
    <name type="common">Striped flea beetle</name>
    <name type="synonym">Crioceris striolata</name>
    <dbReference type="NCBI Taxonomy" id="444603"/>
    <lineage>
        <taxon>Eukaryota</taxon>
        <taxon>Metazoa</taxon>
        <taxon>Ecdysozoa</taxon>
        <taxon>Arthropoda</taxon>
        <taxon>Hexapoda</taxon>
        <taxon>Insecta</taxon>
        <taxon>Pterygota</taxon>
        <taxon>Neoptera</taxon>
        <taxon>Endopterygota</taxon>
        <taxon>Coleoptera</taxon>
        <taxon>Polyphaga</taxon>
        <taxon>Cucujiformia</taxon>
        <taxon>Chrysomeloidea</taxon>
        <taxon>Chrysomelidae</taxon>
        <taxon>Galerucinae</taxon>
        <taxon>Alticini</taxon>
        <taxon>Phyllotreta</taxon>
    </lineage>
</organism>
<dbReference type="GO" id="GO:0003746">
    <property type="term" value="F:translation elongation factor activity"/>
    <property type="evidence" value="ECO:0007669"/>
    <property type="project" value="UniProtKB-KW"/>
</dbReference>
<dbReference type="GO" id="GO:0005085">
    <property type="term" value="F:guanyl-nucleotide exchange factor activity"/>
    <property type="evidence" value="ECO:0007669"/>
    <property type="project" value="TreeGrafter"/>
</dbReference>
<keyword evidence="3 4" id="KW-0648">Protein biosynthesis</keyword>
<evidence type="ECO:0000256" key="2">
    <source>
        <dbReference type="ARBA" id="ARBA00022768"/>
    </source>
</evidence>
<dbReference type="InterPro" id="IPR018940">
    <property type="entry name" value="EF-1_beta_acid_region_euk"/>
</dbReference>
<evidence type="ECO:0000256" key="5">
    <source>
        <dbReference type="SAM" id="MobiDB-lite"/>
    </source>
</evidence>
<dbReference type="InterPro" id="IPR014038">
    <property type="entry name" value="EF1B_bsu/dsu_GNE"/>
</dbReference>
<dbReference type="PROSITE" id="PS00825">
    <property type="entry name" value="EF1BD_2"/>
    <property type="match status" value="1"/>
</dbReference>
<dbReference type="InterPro" id="IPR036219">
    <property type="entry name" value="eEF-1beta-like_sf"/>
</dbReference>
<feature type="compositionally biased region" description="Acidic residues" evidence="5">
    <location>
        <begin position="166"/>
        <end position="177"/>
    </location>
</feature>
<dbReference type="Gene3D" id="3.30.70.60">
    <property type="match status" value="1"/>
</dbReference>
<evidence type="ECO:0000256" key="3">
    <source>
        <dbReference type="ARBA" id="ARBA00022917"/>
    </source>
</evidence>
<dbReference type="PROSITE" id="PS00824">
    <property type="entry name" value="EF1BD_1"/>
    <property type="match status" value="1"/>
</dbReference>
<feature type="non-terminal residue" evidence="8">
    <location>
        <position position="1"/>
    </location>
</feature>
<feature type="domain" description="Translation elongation factor EF1B beta/delta subunit guanine nucleotide exchange" evidence="6">
    <location>
        <begin position="208"/>
        <end position="294"/>
    </location>
</feature>
<evidence type="ECO:0000313" key="8">
    <source>
        <dbReference type="EMBL" id="CAG9855256.1"/>
    </source>
</evidence>
<evidence type="ECO:0000259" key="6">
    <source>
        <dbReference type="SMART" id="SM00888"/>
    </source>
</evidence>
<dbReference type="SUPFAM" id="SSF54984">
    <property type="entry name" value="eEF-1beta-like"/>
    <property type="match status" value="1"/>
</dbReference>
<dbReference type="SMART" id="SM01182">
    <property type="entry name" value="EF-1_beta_acid"/>
    <property type="match status" value="1"/>
</dbReference>
<gene>
    <name evidence="8" type="ORF">PHYEVI_LOCUS1710</name>
</gene>
<dbReference type="PANTHER" id="PTHR11595">
    <property type="entry name" value="EF-HAND AND COILED-COIL DOMAIN-CONTAINING FAMILY MEMBER"/>
    <property type="match status" value="1"/>
</dbReference>
<dbReference type="GO" id="GO:0005829">
    <property type="term" value="C:cytosol"/>
    <property type="evidence" value="ECO:0007669"/>
    <property type="project" value="TreeGrafter"/>
</dbReference>
<dbReference type="Pfam" id="PF10587">
    <property type="entry name" value="EF-1_beta_acid"/>
    <property type="match status" value="1"/>
</dbReference>
<evidence type="ECO:0000256" key="1">
    <source>
        <dbReference type="ARBA" id="ARBA00007411"/>
    </source>
</evidence>
<proteinExistence type="inferred from homology"/>
<protein>
    <recommendedName>
        <fullName evidence="10">Elongation factor 1-delta</fullName>
    </recommendedName>
</protein>
<dbReference type="PANTHER" id="PTHR11595:SF26">
    <property type="entry name" value="ELONGATION FACTOR 1-DELTA"/>
    <property type="match status" value="1"/>
</dbReference>
<reference evidence="8" key="1">
    <citation type="submission" date="2022-01" db="EMBL/GenBank/DDBJ databases">
        <authorList>
            <person name="King R."/>
        </authorList>
    </citation>
    <scope>NUCLEOTIDE SEQUENCE</scope>
</reference>
<feature type="region of interest" description="Disordered" evidence="5">
    <location>
        <begin position="147"/>
        <end position="177"/>
    </location>
</feature>
<feature type="domain" description="Elongation factor 1 beta central acidic region eukaryote" evidence="7">
    <location>
        <begin position="172"/>
        <end position="199"/>
    </location>
</feature>
<evidence type="ECO:0000259" key="7">
    <source>
        <dbReference type="SMART" id="SM01182"/>
    </source>
</evidence>
<dbReference type="OrthoDB" id="331763at2759"/>
<dbReference type="AlphaFoldDB" id="A0A9N9XMX9"/>
<dbReference type="InterPro" id="IPR001326">
    <property type="entry name" value="Transl_elong_EF1B_B/D_CS"/>
</dbReference>
<evidence type="ECO:0000256" key="4">
    <source>
        <dbReference type="RuleBase" id="RU003791"/>
    </source>
</evidence>
<dbReference type="Pfam" id="PF00736">
    <property type="entry name" value="EF1_GNE"/>
    <property type="match status" value="1"/>
</dbReference>
<dbReference type="InterPro" id="IPR049720">
    <property type="entry name" value="EF1B_bsu/dsu"/>
</dbReference>